<organism evidence="6 7">
    <name type="scientific">SAR86 cluster bacterium BACL1 MAG-120920-bin57</name>
    <dbReference type="NCBI Taxonomy" id="1655571"/>
    <lineage>
        <taxon>Bacteria</taxon>
        <taxon>Pseudomonadati</taxon>
        <taxon>Pseudomonadota</taxon>
        <taxon>Gammaproteobacteria</taxon>
        <taxon>SAR86 cluster</taxon>
    </lineage>
</organism>
<protein>
    <recommendedName>
        <fullName evidence="8">MAPEG family protein</fullName>
    </recommendedName>
</protein>
<dbReference type="Gene3D" id="1.20.120.550">
    <property type="entry name" value="Membrane associated eicosanoid/glutathione metabolism-like domain"/>
    <property type="match status" value="1"/>
</dbReference>
<keyword evidence="4 5" id="KW-0472">Membrane</keyword>
<evidence type="ECO:0000256" key="3">
    <source>
        <dbReference type="ARBA" id="ARBA00022989"/>
    </source>
</evidence>
<reference evidence="7" key="1">
    <citation type="submission" date="2015-10" db="EMBL/GenBank/DDBJ databases">
        <title>Metagenome-Assembled Genomes uncover a global brackish microbiome.</title>
        <authorList>
            <person name="Hugerth L.W."/>
            <person name="Larsson J."/>
            <person name="Alneberg J."/>
            <person name="Lindh M.V."/>
            <person name="Legrand C."/>
            <person name="Pinhassi J."/>
            <person name="Andersson A."/>
        </authorList>
    </citation>
    <scope>NUCLEOTIDE SEQUENCE [LARGE SCALE GENOMIC DNA]</scope>
</reference>
<dbReference type="GO" id="GO:0016020">
    <property type="term" value="C:membrane"/>
    <property type="evidence" value="ECO:0007669"/>
    <property type="project" value="UniProtKB-SubCell"/>
</dbReference>
<evidence type="ECO:0000256" key="2">
    <source>
        <dbReference type="ARBA" id="ARBA00022692"/>
    </source>
</evidence>
<dbReference type="AlphaFoldDB" id="A0A0R2PQM9"/>
<evidence type="ECO:0000256" key="4">
    <source>
        <dbReference type="ARBA" id="ARBA00023136"/>
    </source>
</evidence>
<keyword evidence="2 5" id="KW-0812">Transmembrane</keyword>
<dbReference type="SUPFAM" id="SSF161084">
    <property type="entry name" value="MAPEG domain-like"/>
    <property type="match status" value="1"/>
</dbReference>
<dbReference type="InterPro" id="IPR023352">
    <property type="entry name" value="MAPEG-like_dom_sf"/>
</dbReference>
<evidence type="ECO:0008006" key="8">
    <source>
        <dbReference type="Google" id="ProtNLM"/>
    </source>
</evidence>
<dbReference type="EMBL" id="LIAV01000176">
    <property type="protein sequence ID" value="KRO40124.1"/>
    <property type="molecule type" value="Genomic_DNA"/>
</dbReference>
<evidence type="ECO:0000313" key="7">
    <source>
        <dbReference type="Proteomes" id="UP000050874"/>
    </source>
</evidence>
<accession>A0A0R2PQM9</accession>
<feature type="transmembrane region" description="Helical" evidence="5">
    <location>
        <begin position="63"/>
        <end position="86"/>
    </location>
</feature>
<dbReference type="Pfam" id="PF01124">
    <property type="entry name" value="MAPEG"/>
    <property type="match status" value="1"/>
</dbReference>
<dbReference type="InterPro" id="IPR001129">
    <property type="entry name" value="Membr-assoc_MAPEG"/>
</dbReference>
<feature type="transmembrane region" description="Helical" evidence="5">
    <location>
        <begin position="107"/>
        <end position="131"/>
    </location>
</feature>
<gene>
    <name evidence="6" type="ORF">ABR63_02520</name>
</gene>
<feature type="non-terminal residue" evidence="6">
    <location>
        <position position="132"/>
    </location>
</feature>
<evidence type="ECO:0000313" key="6">
    <source>
        <dbReference type="EMBL" id="KRO40124.1"/>
    </source>
</evidence>
<comment type="subcellular location">
    <subcellularLocation>
        <location evidence="1">Membrane</location>
    </subcellularLocation>
</comment>
<proteinExistence type="predicted"/>
<name>A0A0R2PQM9_9GAMM</name>
<evidence type="ECO:0000256" key="5">
    <source>
        <dbReference type="SAM" id="Phobius"/>
    </source>
</evidence>
<keyword evidence="3 5" id="KW-1133">Transmembrane helix</keyword>
<dbReference type="Proteomes" id="UP000050874">
    <property type="component" value="Unassembled WGS sequence"/>
</dbReference>
<sequence>MFAVISLSGISFLFLSATRVPFIIKHFGNLQAGKHSEELRPHLDSFGRNITDNYNHLFEQPTVFYALVLYIHLIQHTDTMHVYLAWSYALLRIMHSLIQITSNNVSFRFLIFSGSGLCLIAMIIKEALFFLS</sequence>
<evidence type="ECO:0000256" key="1">
    <source>
        <dbReference type="ARBA" id="ARBA00004370"/>
    </source>
</evidence>
<comment type="caution">
    <text evidence="6">The sequence shown here is derived from an EMBL/GenBank/DDBJ whole genome shotgun (WGS) entry which is preliminary data.</text>
</comment>